<accession>A0A1W1WU87</accession>
<dbReference type="RefSeq" id="WP_197685317.1">
    <property type="nucleotide sequence ID" value="NZ_AP026671.1"/>
</dbReference>
<gene>
    <name evidence="1" type="ORF">SAMN05660197_1407</name>
</gene>
<dbReference type="AlphaFoldDB" id="A0A1W1WU87"/>
<protein>
    <submittedName>
        <fullName evidence="1">Uncharacterized protein</fullName>
    </submittedName>
</protein>
<evidence type="ECO:0000313" key="1">
    <source>
        <dbReference type="EMBL" id="SMC09590.1"/>
    </source>
</evidence>
<sequence length="98" mass="10676">MAKTHSEIKLFHLHGTKDGVVSVAHITEPYGEGSEPVVSIGISLKGNALDPEWKVHIPYENIDDLIEALELAKKEFGKDYVPSEHATPLDNEEGIGGD</sequence>
<reference evidence="2" key="1">
    <citation type="submission" date="2017-04" db="EMBL/GenBank/DDBJ databases">
        <authorList>
            <person name="Varghese N."/>
            <person name="Submissions S."/>
        </authorList>
    </citation>
    <scope>NUCLEOTIDE SEQUENCE [LARGE SCALE GENOMIC DNA]</scope>
    <source>
        <strain evidence="2">DSM 16512</strain>
    </source>
</reference>
<dbReference type="EMBL" id="FWWZ01000001">
    <property type="protein sequence ID" value="SMC09590.1"/>
    <property type="molecule type" value="Genomic_DNA"/>
</dbReference>
<organism evidence="1 2">
    <name type="scientific">Nitratiruptor tergarcus DSM 16512</name>
    <dbReference type="NCBI Taxonomy" id="1069081"/>
    <lineage>
        <taxon>Bacteria</taxon>
        <taxon>Pseudomonadati</taxon>
        <taxon>Campylobacterota</taxon>
        <taxon>Epsilonproteobacteria</taxon>
        <taxon>Nautiliales</taxon>
        <taxon>Nitratiruptoraceae</taxon>
        <taxon>Nitratiruptor</taxon>
    </lineage>
</organism>
<keyword evidence="2" id="KW-1185">Reference proteome</keyword>
<dbReference type="STRING" id="1069081.SAMN05660197_1407"/>
<name>A0A1W1WU87_9BACT</name>
<proteinExistence type="predicted"/>
<evidence type="ECO:0000313" key="2">
    <source>
        <dbReference type="Proteomes" id="UP000192602"/>
    </source>
</evidence>
<dbReference type="Proteomes" id="UP000192602">
    <property type="component" value="Unassembled WGS sequence"/>
</dbReference>